<protein>
    <submittedName>
        <fullName evidence="1">Uncharacterized protein</fullName>
    </submittedName>
</protein>
<gene>
    <name evidence="1" type="ORF">F2Q70_00002280</name>
</gene>
<accession>A0A8S9IJ44</accession>
<comment type="caution">
    <text evidence="1">The sequence shown here is derived from an EMBL/GenBank/DDBJ whole genome shotgun (WGS) entry which is preliminary data.</text>
</comment>
<proteinExistence type="predicted"/>
<sequence length="54" mass="5848">MCRLFLITAKAYQGSFGFKEAEAGQFVGACLFQRSQAPHLHQGVLVCIIDCGVS</sequence>
<reference evidence="1" key="1">
    <citation type="submission" date="2019-12" db="EMBL/GenBank/DDBJ databases">
        <title>Genome sequencing and annotation of Brassica cretica.</title>
        <authorList>
            <person name="Studholme D.J."/>
            <person name="Sarris P.F."/>
        </authorList>
    </citation>
    <scope>NUCLEOTIDE SEQUENCE</scope>
    <source>
        <strain evidence="1">PFS-102/07</strain>
        <tissue evidence="1">Leaf</tissue>
    </source>
</reference>
<dbReference type="AlphaFoldDB" id="A0A8S9IJ44"/>
<dbReference type="EMBL" id="QGKY02001015">
    <property type="protein sequence ID" value="KAF2570120.1"/>
    <property type="molecule type" value="Genomic_DNA"/>
</dbReference>
<name>A0A8S9IJ44_BRACR</name>
<evidence type="ECO:0000313" key="1">
    <source>
        <dbReference type="EMBL" id="KAF2570120.1"/>
    </source>
</evidence>
<organism evidence="1">
    <name type="scientific">Brassica cretica</name>
    <name type="common">Mustard</name>
    <dbReference type="NCBI Taxonomy" id="69181"/>
    <lineage>
        <taxon>Eukaryota</taxon>
        <taxon>Viridiplantae</taxon>
        <taxon>Streptophyta</taxon>
        <taxon>Embryophyta</taxon>
        <taxon>Tracheophyta</taxon>
        <taxon>Spermatophyta</taxon>
        <taxon>Magnoliopsida</taxon>
        <taxon>eudicotyledons</taxon>
        <taxon>Gunneridae</taxon>
        <taxon>Pentapetalae</taxon>
        <taxon>rosids</taxon>
        <taxon>malvids</taxon>
        <taxon>Brassicales</taxon>
        <taxon>Brassicaceae</taxon>
        <taxon>Brassiceae</taxon>
        <taxon>Brassica</taxon>
    </lineage>
</organism>